<accession>A0A366SAX3</accession>
<feature type="transmembrane region" description="Helical" evidence="1">
    <location>
        <begin position="12"/>
        <end position="31"/>
    </location>
</feature>
<dbReference type="EMBL" id="QKXC01000020">
    <property type="protein sequence ID" value="RBR26483.1"/>
    <property type="molecule type" value="Genomic_DNA"/>
</dbReference>
<keyword evidence="1" id="KW-0472">Membrane</keyword>
<sequence length="51" mass="5779">MATPMGLKNWKWTLSAVVILLAIWLVLSRFAEMTSGAWPMWIISFTAIVIL</sequence>
<evidence type="ECO:0000256" key="1">
    <source>
        <dbReference type="SAM" id="Phobius"/>
    </source>
</evidence>
<dbReference type="RefSeq" id="XP_031021074.1">
    <property type="nucleotide sequence ID" value="XM_031154928.1"/>
</dbReference>
<comment type="caution">
    <text evidence="2">The sequence shown here is derived from an EMBL/GenBank/DDBJ whole genome shotgun (WGS) entry which is preliminary data.</text>
</comment>
<reference evidence="2 3" key="1">
    <citation type="submission" date="2018-06" db="EMBL/GenBank/DDBJ databases">
        <title>Fusarium incarnatum-equiseti species complex species 28.</title>
        <authorList>
            <person name="Gardiner D.M."/>
        </authorList>
    </citation>
    <scope>NUCLEOTIDE SEQUENCE [LARGE SCALE GENOMIC DNA]</scope>
    <source>
        <strain evidence="2 3">FIESC_28</strain>
    </source>
</reference>
<keyword evidence="3" id="KW-1185">Reference proteome</keyword>
<evidence type="ECO:0000313" key="2">
    <source>
        <dbReference type="EMBL" id="RBR26483.1"/>
    </source>
</evidence>
<dbReference type="Proteomes" id="UP000253153">
    <property type="component" value="Unassembled WGS sequence"/>
</dbReference>
<proteinExistence type="predicted"/>
<dbReference type="AlphaFoldDB" id="A0A366SAX3"/>
<organism evidence="2 3">
    <name type="scientific">Fusarium coffeatum</name>
    <dbReference type="NCBI Taxonomy" id="231269"/>
    <lineage>
        <taxon>Eukaryota</taxon>
        <taxon>Fungi</taxon>
        <taxon>Dikarya</taxon>
        <taxon>Ascomycota</taxon>
        <taxon>Pezizomycotina</taxon>
        <taxon>Sordariomycetes</taxon>
        <taxon>Hypocreomycetidae</taxon>
        <taxon>Hypocreales</taxon>
        <taxon>Nectriaceae</taxon>
        <taxon>Fusarium</taxon>
        <taxon>Fusarium incarnatum-equiseti species complex</taxon>
    </lineage>
</organism>
<keyword evidence="1" id="KW-1133">Transmembrane helix</keyword>
<protein>
    <submittedName>
        <fullName evidence="2">Uncharacterized protein</fullName>
    </submittedName>
</protein>
<keyword evidence="1" id="KW-0812">Transmembrane</keyword>
<evidence type="ECO:0000313" key="3">
    <source>
        <dbReference type="Proteomes" id="UP000253153"/>
    </source>
</evidence>
<name>A0A366SAX3_9HYPO</name>
<gene>
    <name evidence="2" type="ORF">FIESC28_00777</name>
</gene>
<dbReference type="GeneID" id="41990224"/>